<keyword evidence="3 9" id="KW-0812">Transmembrane</keyword>
<evidence type="ECO:0000256" key="8">
    <source>
        <dbReference type="ARBA" id="ARBA00038388"/>
    </source>
</evidence>
<dbReference type="PROSITE" id="PS50893">
    <property type="entry name" value="ABC_TRANSPORTER_2"/>
    <property type="match status" value="1"/>
</dbReference>
<dbReference type="PANTHER" id="PTHR42798:SF7">
    <property type="entry name" value="ALPHA-D-RIBOSE 1-METHYLPHOSPHONATE 5-TRIPHOSPHATE SYNTHASE SUBUNIT PHNL"/>
    <property type="match status" value="1"/>
</dbReference>
<feature type="transmembrane region" description="Helical" evidence="9">
    <location>
        <begin position="660"/>
        <end position="685"/>
    </location>
</feature>
<dbReference type="GO" id="GO:0005524">
    <property type="term" value="F:ATP binding"/>
    <property type="evidence" value="ECO:0007669"/>
    <property type="project" value="UniProtKB-KW"/>
</dbReference>
<keyword evidence="5" id="KW-0067">ATP-binding</keyword>
<comment type="similarity">
    <text evidence="8">Belongs to the ABC transporter superfamily. Macrolide exporter (TC 3.A.1.122) family.</text>
</comment>
<keyword evidence="6 9" id="KW-1133">Transmembrane helix</keyword>
<evidence type="ECO:0000256" key="6">
    <source>
        <dbReference type="ARBA" id="ARBA00022989"/>
    </source>
</evidence>
<dbReference type="GO" id="GO:0005886">
    <property type="term" value="C:plasma membrane"/>
    <property type="evidence" value="ECO:0007669"/>
    <property type="project" value="UniProtKB-SubCell"/>
</dbReference>
<feature type="transmembrane region" description="Helical" evidence="9">
    <location>
        <begin position="633"/>
        <end position="654"/>
    </location>
</feature>
<evidence type="ECO:0000256" key="7">
    <source>
        <dbReference type="ARBA" id="ARBA00023136"/>
    </source>
</evidence>
<dbReference type="Pfam" id="PF00005">
    <property type="entry name" value="ABC_tran"/>
    <property type="match status" value="1"/>
</dbReference>
<reference evidence="12" key="1">
    <citation type="submission" date="2014-05" db="EMBL/GenBank/DDBJ databases">
        <title>Whole genome sequencing of Lactobacillus casei NRIC0644.</title>
        <authorList>
            <person name="Atarashi H."/>
            <person name="Yoshida Y."/>
            <person name="Fujimura S."/>
            <person name="Tanaka N."/>
            <person name="Shiwa Y."/>
            <person name="Yoshikawa H."/>
            <person name="Okada S."/>
            <person name="Nakagawa J."/>
        </authorList>
    </citation>
    <scope>NUCLEOTIDE SEQUENCE [LARGE SCALE GENOMIC DNA]</scope>
    <source>
        <strain evidence="12">NRIC0644</strain>
    </source>
</reference>
<dbReference type="SUPFAM" id="SSF52540">
    <property type="entry name" value="P-loop containing nucleoside triphosphate hydrolases"/>
    <property type="match status" value="1"/>
</dbReference>
<evidence type="ECO:0000313" key="11">
    <source>
        <dbReference type="EMBL" id="GAN37397.1"/>
    </source>
</evidence>
<evidence type="ECO:0000256" key="5">
    <source>
        <dbReference type="ARBA" id="ARBA00022840"/>
    </source>
</evidence>
<dbReference type="EMBL" id="BAYM01000155">
    <property type="protein sequence ID" value="GAN37397.1"/>
    <property type="molecule type" value="Genomic_DNA"/>
</dbReference>
<evidence type="ECO:0000256" key="4">
    <source>
        <dbReference type="ARBA" id="ARBA00022741"/>
    </source>
</evidence>
<feature type="domain" description="ABC transporter" evidence="10">
    <location>
        <begin position="1"/>
        <end position="239"/>
    </location>
</feature>
<dbReference type="GO" id="GO:0016887">
    <property type="term" value="F:ATP hydrolysis activity"/>
    <property type="evidence" value="ECO:0007669"/>
    <property type="project" value="InterPro"/>
</dbReference>
<evidence type="ECO:0000256" key="1">
    <source>
        <dbReference type="ARBA" id="ARBA00004429"/>
    </source>
</evidence>
<evidence type="ECO:0000256" key="9">
    <source>
        <dbReference type="SAM" id="Phobius"/>
    </source>
</evidence>
<sequence length="708" mass="78630">MKSNLLLKNMTIRFDREILHDVSYEFKSGYFYLLQGQSGIGKSSLLNVLGLLKRPIAGEVVYDGQNLWSLDDATQARVRLKDYGFVFQQHNLIDTMTLEENLKVPLLKSNLPEAKKAARVTAILDKLGLEDQRHMLPEDLSGGEDQRGAIGRALISGARIILADEPTNSLDSENARMFYEQLADFAHQQQAIVIVASHETLPEDYADQILTINNKQLVPQSGTKLFNRAIPESMAGQPTASAVTYRSDLSNKQALVYDNYQSAKKLPIGFLVIVTVMLAVASIVLNVPQILASQQQRELNQATDNSLFVTNNTLGTGTHQDLDPFRNLTIKQIQKIKKMPGITSVQPYYTFLSYGLTKENVRQPVPKGSNFSLGGKSYHVDETFSIQPIYKSDLTKKYLYADGHPAKVGTNFIVSQDFLEKNHISTKSAMGKQVAFEVYIPYAQYLSESELPTNNKKKVAIDGNIYVQQPLAATITGVYASSYPYDRSEQGNAFFMDDASMTTLLHSAIRANTTSDQIFQGFKQQPFGYSALRLEAKSYNDMVSMTKTIKSSSGFYSVSSVAQNVASLNATVQKAKNGTRQIALLFIMASMIALTILFSMNNRQRLREVGILKAVGFTTKDVRRILFWNAMKYGCYCFGGAALLIVVAATIMALRLGVHFIAIILTAFITNLALSFGVTIFASLWPIRLISRKDPIDIIKASYGQKRG</sequence>
<dbReference type="Pfam" id="PF02687">
    <property type="entry name" value="FtsX"/>
    <property type="match status" value="1"/>
</dbReference>
<dbReference type="Gene3D" id="3.40.50.300">
    <property type="entry name" value="P-loop containing nucleotide triphosphate hydrolases"/>
    <property type="match status" value="1"/>
</dbReference>
<keyword evidence="2" id="KW-1003">Cell membrane</keyword>
<dbReference type="SMART" id="SM00382">
    <property type="entry name" value="AAA"/>
    <property type="match status" value="1"/>
</dbReference>
<proteinExistence type="inferred from homology"/>
<dbReference type="InterPro" id="IPR027417">
    <property type="entry name" value="P-loop_NTPase"/>
</dbReference>
<dbReference type="InterPro" id="IPR003838">
    <property type="entry name" value="ABC3_permease_C"/>
</dbReference>
<dbReference type="RefSeq" id="WP_045625283.1">
    <property type="nucleotide sequence ID" value="NZ_BAYM01000155.1"/>
</dbReference>
<dbReference type="InterPro" id="IPR003593">
    <property type="entry name" value="AAA+_ATPase"/>
</dbReference>
<feature type="transmembrane region" description="Helical" evidence="9">
    <location>
        <begin position="268"/>
        <end position="287"/>
    </location>
</feature>
<comment type="subcellular location">
    <subcellularLocation>
        <location evidence="1">Cell inner membrane</location>
        <topology evidence="1">Multi-pass membrane protein</topology>
    </subcellularLocation>
</comment>
<evidence type="ECO:0000259" key="10">
    <source>
        <dbReference type="PROSITE" id="PS50893"/>
    </source>
</evidence>
<keyword evidence="7 9" id="KW-0472">Membrane</keyword>
<name>A0A0C9QC80_LACPA</name>
<protein>
    <submittedName>
        <fullName evidence="11">ABC-type antimicrobial peptide transport system protein</fullName>
    </submittedName>
</protein>
<feature type="transmembrane region" description="Helical" evidence="9">
    <location>
        <begin position="582"/>
        <end position="600"/>
    </location>
</feature>
<organism evidence="11 12">
    <name type="scientific">Lacticaseibacillus paracasei NRIC 0644</name>
    <dbReference type="NCBI Taxonomy" id="1435038"/>
    <lineage>
        <taxon>Bacteria</taxon>
        <taxon>Bacillati</taxon>
        <taxon>Bacillota</taxon>
        <taxon>Bacilli</taxon>
        <taxon>Lactobacillales</taxon>
        <taxon>Lactobacillaceae</taxon>
        <taxon>Lacticaseibacillus</taxon>
    </lineage>
</organism>
<comment type="caution">
    <text evidence="11">The sequence shown here is derived from an EMBL/GenBank/DDBJ whole genome shotgun (WGS) entry which is preliminary data.</text>
</comment>
<accession>A0A0C9QC80</accession>
<dbReference type="PANTHER" id="PTHR42798">
    <property type="entry name" value="LIPOPROTEIN-RELEASING SYSTEM ATP-BINDING PROTEIN LOLD"/>
    <property type="match status" value="1"/>
</dbReference>
<evidence type="ECO:0000256" key="3">
    <source>
        <dbReference type="ARBA" id="ARBA00022692"/>
    </source>
</evidence>
<gene>
    <name evidence="11" type="ORF">LC0644_1986</name>
</gene>
<dbReference type="InterPro" id="IPR003439">
    <property type="entry name" value="ABC_transporter-like_ATP-bd"/>
</dbReference>
<keyword evidence="4" id="KW-0547">Nucleotide-binding</keyword>
<dbReference type="Proteomes" id="UP000032552">
    <property type="component" value="Unassembled WGS sequence"/>
</dbReference>
<evidence type="ECO:0000313" key="12">
    <source>
        <dbReference type="Proteomes" id="UP000032552"/>
    </source>
</evidence>
<dbReference type="AlphaFoldDB" id="A0A0C9QC80"/>
<evidence type="ECO:0000256" key="2">
    <source>
        <dbReference type="ARBA" id="ARBA00022475"/>
    </source>
</evidence>